<evidence type="ECO:0000313" key="1">
    <source>
        <dbReference type="EMBL" id="SMB84409.1"/>
    </source>
</evidence>
<dbReference type="Proteomes" id="UP000192266">
    <property type="component" value="Unassembled WGS sequence"/>
</dbReference>
<evidence type="ECO:0000313" key="2">
    <source>
        <dbReference type="Proteomes" id="UP000192266"/>
    </source>
</evidence>
<gene>
    <name evidence="1" type="ORF">SAMN00120144_0846</name>
</gene>
<dbReference type="OrthoDB" id="882061at2"/>
<protein>
    <recommendedName>
        <fullName evidence="3">HicB-like antitoxin of toxin-antitoxin system domain-containing protein</fullName>
    </recommendedName>
</protein>
<keyword evidence="2" id="KW-1185">Reference proteome</keyword>
<dbReference type="AlphaFoldDB" id="A0A1W1UTU5"/>
<dbReference type="InterPro" id="IPR035069">
    <property type="entry name" value="TTHA1013/TTHA0281-like"/>
</dbReference>
<dbReference type="EMBL" id="FWWW01000039">
    <property type="protein sequence ID" value="SMB84409.1"/>
    <property type="molecule type" value="Genomic_DNA"/>
</dbReference>
<reference evidence="1 2" key="1">
    <citation type="submission" date="2017-04" db="EMBL/GenBank/DDBJ databases">
        <authorList>
            <person name="Afonso C.L."/>
            <person name="Miller P.J."/>
            <person name="Scott M.A."/>
            <person name="Spackman E."/>
            <person name="Goraichik I."/>
            <person name="Dimitrov K.M."/>
            <person name="Suarez D.L."/>
            <person name="Swayne D.E."/>
        </authorList>
    </citation>
    <scope>NUCLEOTIDE SEQUENCE [LARGE SCALE GENOMIC DNA]</scope>
    <source>
        <strain evidence="1 2">DSM 11622</strain>
    </source>
</reference>
<accession>A0A1W1UTU5</accession>
<organism evidence="1 2">
    <name type="scientific">Hymenobacter roseosalivarius DSM 11622</name>
    <dbReference type="NCBI Taxonomy" id="645990"/>
    <lineage>
        <taxon>Bacteria</taxon>
        <taxon>Pseudomonadati</taxon>
        <taxon>Bacteroidota</taxon>
        <taxon>Cytophagia</taxon>
        <taxon>Cytophagales</taxon>
        <taxon>Hymenobacteraceae</taxon>
        <taxon>Hymenobacter</taxon>
    </lineage>
</organism>
<proteinExistence type="predicted"/>
<dbReference type="SUPFAM" id="SSF143100">
    <property type="entry name" value="TTHA1013/TTHA0281-like"/>
    <property type="match status" value="1"/>
</dbReference>
<dbReference type="Gene3D" id="3.30.160.250">
    <property type="match status" value="1"/>
</dbReference>
<dbReference type="RefSeq" id="WP_084443715.1">
    <property type="nucleotide sequence ID" value="NZ_FWWW01000039.1"/>
</dbReference>
<name>A0A1W1UTU5_9BACT</name>
<evidence type="ECO:0008006" key="3">
    <source>
        <dbReference type="Google" id="ProtNLM"/>
    </source>
</evidence>
<sequence>MASLTTDLHGAVTKVQVEVLLVLDDSGQYVAYCPALELSSYGDTEDEARQAFEEALRFFAADTARRGTLDQLLLAFGWRLVKKPLAVYEPPRLPLELLNAPVRSRRVLTEDILLPA</sequence>